<protein>
    <submittedName>
        <fullName evidence="1">Ergic3 protein</fullName>
    </submittedName>
</protein>
<dbReference type="AlphaFoldDB" id="A0A813A3A1"/>
<accession>A0A813A3A1</accession>
<evidence type="ECO:0000313" key="1">
    <source>
        <dbReference type="EMBL" id="CAE7846844.1"/>
    </source>
</evidence>
<gene>
    <name evidence="1" type="primary">ergic3</name>
    <name evidence="1" type="ORF">SNEC2469_LOCUS26091</name>
</gene>
<proteinExistence type="predicted"/>
<feature type="non-terminal residue" evidence="1">
    <location>
        <position position="106"/>
    </location>
</feature>
<evidence type="ECO:0000313" key="2">
    <source>
        <dbReference type="Proteomes" id="UP000601435"/>
    </source>
</evidence>
<sequence>MDSVPLVRFAASLRKHSSPTTSDNSLGHTTFVMYTVPADAFLKMTEVKMHEELADAGVLTEFDESMGKAMFVSHQWLSEAHPDPDFQQLKVLQDALKNIVAGTSKI</sequence>
<dbReference type="Proteomes" id="UP000601435">
    <property type="component" value="Unassembled WGS sequence"/>
</dbReference>
<reference evidence="1" key="1">
    <citation type="submission" date="2021-02" db="EMBL/GenBank/DDBJ databases">
        <authorList>
            <person name="Dougan E. K."/>
            <person name="Rhodes N."/>
            <person name="Thang M."/>
            <person name="Chan C."/>
        </authorList>
    </citation>
    <scope>NUCLEOTIDE SEQUENCE</scope>
</reference>
<dbReference type="OrthoDB" id="444321at2759"/>
<dbReference type="EMBL" id="CAJNJA010052469">
    <property type="protein sequence ID" value="CAE7846844.1"/>
    <property type="molecule type" value="Genomic_DNA"/>
</dbReference>
<keyword evidence="2" id="KW-1185">Reference proteome</keyword>
<name>A0A813A3A1_9DINO</name>
<comment type="caution">
    <text evidence="1">The sequence shown here is derived from an EMBL/GenBank/DDBJ whole genome shotgun (WGS) entry which is preliminary data.</text>
</comment>
<organism evidence="1 2">
    <name type="scientific">Symbiodinium necroappetens</name>
    <dbReference type="NCBI Taxonomy" id="1628268"/>
    <lineage>
        <taxon>Eukaryota</taxon>
        <taxon>Sar</taxon>
        <taxon>Alveolata</taxon>
        <taxon>Dinophyceae</taxon>
        <taxon>Suessiales</taxon>
        <taxon>Symbiodiniaceae</taxon>
        <taxon>Symbiodinium</taxon>
    </lineage>
</organism>